<keyword evidence="3 5" id="KW-0697">Rotamase</keyword>
<feature type="domain" description="PPIase cyclophilin-type" evidence="6">
    <location>
        <begin position="37"/>
        <end position="187"/>
    </location>
</feature>
<protein>
    <recommendedName>
        <fullName evidence="5">Peptidyl-prolyl cis-trans isomerase</fullName>
        <shortName evidence="5">PPIase</shortName>
        <ecNumber evidence="5">5.2.1.8</ecNumber>
    </recommendedName>
</protein>
<dbReference type="Pfam" id="PF00160">
    <property type="entry name" value="Pro_isomerase"/>
    <property type="match status" value="1"/>
</dbReference>
<dbReference type="InterPro" id="IPR024936">
    <property type="entry name" value="Cyclophilin-type_PPIase"/>
</dbReference>
<evidence type="ECO:0000313" key="7">
    <source>
        <dbReference type="EMBL" id="OWY35955.1"/>
    </source>
</evidence>
<keyword evidence="8" id="KW-1185">Reference proteome</keyword>
<dbReference type="PROSITE" id="PS00170">
    <property type="entry name" value="CSA_PPIASE_1"/>
    <property type="match status" value="1"/>
</dbReference>
<feature type="signal peptide" evidence="5">
    <location>
        <begin position="1"/>
        <end position="27"/>
    </location>
</feature>
<gene>
    <name evidence="7" type="ORF">CEJ45_06040</name>
</gene>
<dbReference type="PROSITE" id="PS50072">
    <property type="entry name" value="CSA_PPIASE_2"/>
    <property type="match status" value="1"/>
</dbReference>
<dbReference type="PIRSF" id="PIRSF001467">
    <property type="entry name" value="Peptidylpro_ismrse"/>
    <property type="match status" value="1"/>
</dbReference>
<dbReference type="EC" id="5.2.1.8" evidence="5"/>
<comment type="catalytic activity">
    <reaction evidence="5">
        <text>[protein]-peptidylproline (omega=180) = [protein]-peptidylproline (omega=0)</text>
        <dbReference type="Rhea" id="RHEA:16237"/>
        <dbReference type="Rhea" id="RHEA-COMP:10747"/>
        <dbReference type="Rhea" id="RHEA-COMP:10748"/>
        <dbReference type="ChEBI" id="CHEBI:83833"/>
        <dbReference type="ChEBI" id="CHEBI:83834"/>
        <dbReference type="EC" id="5.2.1.8"/>
    </reaction>
</comment>
<dbReference type="InterPro" id="IPR002130">
    <property type="entry name" value="Cyclophilin-type_PPIase_dom"/>
</dbReference>
<dbReference type="PANTHER" id="PTHR43246">
    <property type="entry name" value="PEPTIDYL-PROLYL CIS-TRANS ISOMERASE CYP38, CHLOROPLASTIC"/>
    <property type="match status" value="1"/>
</dbReference>
<evidence type="ECO:0000256" key="5">
    <source>
        <dbReference type="RuleBase" id="RU363019"/>
    </source>
</evidence>
<keyword evidence="5" id="KW-0732">Signal</keyword>
<evidence type="ECO:0000256" key="3">
    <source>
        <dbReference type="ARBA" id="ARBA00023110"/>
    </source>
</evidence>
<evidence type="ECO:0000256" key="1">
    <source>
        <dbReference type="ARBA" id="ARBA00002388"/>
    </source>
</evidence>
<evidence type="ECO:0000259" key="6">
    <source>
        <dbReference type="PROSITE" id="PS50072"/>
    </source>
</evidence>
<dbReference type="InterPro" id="IPR020892">
    <property type="entry name" value="Cyclophilin-type_PPIase_CS"/>
</dbReference>
<dbReference type="Proteomes" id="UP000214747">
    <property type="component" value="Unassembled WGS sequence"/>
</dbReference>
<dbReference type="GO" id="GO:0003755">
    <property type="term" value="F:peptidyl-prolyl cis-trans isomerase activity"/>
    <property type="evidence" value="ECO:0007669"/>
    <property type="project" value="UniProtKB-UniRule"/>
</dbReference>
<reference evidence="7 8" key="1">
    <citation type="journal article" date="2010" name="Int. J. Syst. Evol. Microbiol.">
        <title>Reclassification of Herbaspirillum putei as a later heterotypic synonym of Herbaspirillum huttiense, with the description of H. huttiense subsp. huttiense subsp. nov. and H. huttiense subsp. putei subsp. nov., comb. nov., and description of Herbaspirillum aquaticum sp. nov.</title>
        <authorList>
            <person name="Dobritsa A.P."/>
            <person name="Reddy M.C."/>
            <person name="Samadpour M."/>
        </authorList>
    </citation>
    <scope>NUCLEOTIDE SEQUENCE [LARGE SCALE GENOMIC DNA]</scope>
    <source>
        <strain evidence="7 8">IEH 4430</strain>
    </source>
</reference>
<evidence type="ECO:0000256" key="4">
    <source>
        <dbReference type="ARBA" id="ARBA00023235"/>
    </source>
</evidence>
<dbReference type="InterPro" id="IPR044665">
    <property type="entry name" value="E_coli_cyclophilin_A-like"/>
</dbReference>
<dbReference type="InterPro" id="IPR006311">
    <property type="entry name" value="TAT_signal"/>
</dbReference>
<dbReference type="RefSeq" id="WP_088754272.1">
    <property type="nucleotide sequence ID" value="NZ_NJGV01000004.1"/>
</dbReference>
<dbReference type="InterPro" id="IPR029000">
    <property type="entry name" value="Cyclophilin-like_dom_sf"/>
</dbReference>
<dbReference type="AlphaFoldDB" id="A0A225SXH4"/>
<dbReference type="CDD" id="cd01920">
    <property type="entry name" value="cyclophilin_EcCYP_like"/>
    <property type="match status" value="1"/>
</dbReference>
<comment type="function">
    <text evidence="1 5">PPIases accelerate the folding of proteins. It catalyzes the cis-trans isomerization of proline imidic peptide bonds in oligopeptides.</text>
</comment>
<accession>A0A225SXH4</accession>
<name>A0A225SXH4_9BURK</name>
<proteinExistence type="inferred from homology"/>
<dbReference type="SUPFAM" id="SSF50891">
    <property type="entry name" value="Cyclophilin-like"/>
    <property type="match status" value="1"/>
</dbReference>
<keyword evidence="4 5" id="KW-0413">Isomerase</keyword>
<dbReference type="EMBL" id="NJGV01000004">
    <property type="protein sequence ID" value="OWY35955.1"/>
    <property type="molecule type" value="Genomic_DNA"/>
</dbReference>
<dbReference type="GO" id="GO:0006457">
    <property type="term" value="P:protein folding"/>
    <property type="evidence" value="ECO:0007669"/>
    <property type="project" value="InterPro"/>
</dbReference>
<dbReference type="PROSITE" id="PS51318">
    <property type="entry name" value="TAT"/>
    <property type="match status" value="1"/>
</dbReference>
<dbReference type="Gene3D" id="2.40.100.10">
    <property type="entry name" value="Cyclophilin-like"/>
    <property type="match status" value="1"/>
</dbReference>
<dbReference type="PRINTS" id="PR00153">
    <property type="entry name" value="CSAPPISMRASE"/>
</dbReference>
<evidence type="ECO:0000313" key="8">
    <source>
        <dbReference type="Proteomes" id="UP000214747"/>
    </source>
</evidence>
<sequence>MILSRRHLLRMAAAFSLSATLAAPVLAADAPRVLLKTSMGDITLELNPEKAPVSVDNFLKYVKKGQYNGTVFHRIINGFMIQGGGYDQNMREKATEAPIKNEANNGLKNEVYTVAMARTSAPHSATAQFFINVADNRFLNYPGQDGWGYAVFGRVIAGTDVVDKIKQVRTGAGDVPATPVVIESATLVK</sequence>
<feature type="chain" id="PRO_5011811867" description="Peptidyl-prolyl cis-trans isomerase" evidence="5">
    <location>
        <begin position="28"/>
        <end position="189"/>
    </location>
</feature>
<comment type="similarity">
    <text evidence="2 5">Belongs to the cyclophilin-type PPIase family.</text>
</comment>
<evidence type="ECO:0000256" key="2">
    <source>
        <dbReference type="ARBA" id="ARBA00007365"/>
    </source>
</evidence>
<comment type="caution">
    <text evidence="7">The sequence shown here is derived from an EMBL/GenBank/DDBJ whole genome shotgun (WGS) entry which is preliminary data.</text>
</comment>
<organism evidence="7 8">
    <name type="scientific">Herbaspirillum aquaticum</name>
    <dbReference type="NCBI Taxonomy" id="568783"/>
    <lineage>
        <taxon>Bacteria</taxon>
        <taxon>Pseudomonadati</taxon>
        <taxon>Pseudomonadota</taxon>
        <taxon>Betaproteobacteria</taxon>
        <taxon>Burkholderiales</taxon>
        <taxon>Oxalobacteraceae</taxon>
        <taxon>Herbaspirillum</taxon>
    </lineage>
</organism>